<sequence>MLIWPLLKELKLKFHLNS</sequence>
<name>A0A0A9BQB6_ARUDO</name>
<dbReference type="EMBL" id="GBRH01234485">
    <property type="protein sequence ID" value="JAD63410.1"/>
    <property type="molecule type" value="Transcribed_RNA"/>
</dbReference>
<dbReference type="AlphaFoldDB" id="A0A0A9BQB6"/>
<proteinExistence type="predicted"/>
<reference evidence="1" key="1">
    <citation type="submission" date="2014-09" db="EMBL/GenBank/DDBJ databases">
        <authorList>
            <person name="Magalhaes I.L.F."/>
            <person name="Oliveira U."/>
            <person name="Santos F.R."/>
            <person name="Vidigal T.H.D.A."/>
            <person name="Brescovit A.D."/>
            <person name="Santos A.J."/>
        </authorList>
    </citation>
    <scope>NUCLEOTIDE SEQUENCE</scope>
    <source>
        <tissue evidence="1">Shoot tissue taken approximately 20 cm above the soil surface</tissue>
    </source>
</reference>
<protein>
    <submittedName>
        <fullName evidence="1">Uncharacterized protein</fullName>
    </submittedName>
</protein>
<organism evidence="1">
    <name type="scientific">Arundo donax</name>
    <name type="common">Giant reed</name>
    <name type="synonym">Donax arundinaceus</name>
    <dbReference type="NCBI Taxonomy" id="35708"/>
    <lineage>
        <taxon>Eukaryota</taxon>
        <taxon>Viridiplantae</taxon>
        <taxon>Streptophyta</taxon>
        <taxon>Embryophyta</taxon>
        <taxon>Tracheophyta</taxon>
        <taxon>Spermatophyta</taxon>
        <taxon>Magnoliopsida</taxon>
        <taxon>Liliopsida</taxon>
        <taxon>Poales</taxon>
        <taxon>Poaceae</taxon>
        <taxon>PACMAD clade</taxon>
        <taxon>Arundinoideae</taxon>
        <taxon>Arundineae</taxon>
        <taxon>Arundo</taxon>
    </lineage>
</organism>
<reference evidence="1" key="2">
    <citation type="journal article" date="2015" name="Data Brief">
        <title>Shoot transcriptome of the giant reed, Arundo donax.</title>
        <authorList>
            <person name="Barrero R.A."/>
            <person name="Guerrero F.D."/>
            <person name="Moolhuijzen P."/>
            <person name="Goolsby J.A."/>
            <person name="Tidwell J."/>
            <person name="Bellgard S.E."/>
            <person name="Bellgard M.I."/>
        </authorList>
    </citation>
    <scope>NUCLEOTIDE SEQUENCE</scope>
    <source>
        <tissue evidence="1">Shoot tissue taken approximately 20 cm above the soil surface</tissue>
    </source>
</reference>
<evidence type="ECO:0000313" key="1">
    <source>
        <dbReference type="EMBL" id="JAD63410.1"/>
    </source>
</evidence>
<accession>A0A0A9BQB6</accession>